<keyword evidence="8" id="KW-0460">Magnesium</keyword>
<keyword evidence="6" id="KW-0547">Nucleotide-binding</keyword>
<reference evidence="12" key="2">
    <citation type="submission" date="2020-11" db="EMBL/GenBank/DDBJ databases">
        <authorList>
            <person name="McCartney M.A."/>
            <person name="Auch B."/>
            <person name="Kono T."/>
            <person name="Mallez S."/>
            <person name="Becker A."/>
            <person name="Gohl D.M."/>
            <person name="Silverstein K.A.T."/>
            <person name="Koren S."/>
            <person name="Bechman K.B."/>
            <person name="Herman A."/>
            <person name="Abrahante J.E."/>
            <person name="Garbe J."/>
        </authorList>
    </citation>
    <scope>NUCLEOTIDE SEQUENCE</scope>
    <source>
        <strain evidence="12">Duluth1</strain>
        <tissue evidence="12">Whole animal</tissue>
    </source>
</reference>
<dbReference type="Proteomes" id="UP000828390">
    <property type="component" value="Unassembled WGS sequence"/>
</dbReference>
<dbReference type="PANTHER" id="PTHR10656:SF42">
    <property type="entry name" value="CYCLIC GMP-AMP SYNTHASE-LIKE PROTEIN-RELATED"/>
    <property type="match status" value="1"/>
</dbReference>
<dbReference type="EMBL" id="JAIWYP010000002">
    <property type="protein sequence ID" value="KAH3868746.1"/>
    <property type="molecule type" value="Genomic_DNA"/>
</dbReference>
<evidence type="ECO:0000256" key="8">
    <source>
        <dbReference type="ARBA" id="ARBA00022842"/>
    </source>
</evidence>
<accession>A0A9D4M366</accession>
<evidence type="ECO:0000256" key="5">
    <source>
        <dbReference type="ARBA" id="ARBA00022723"/>
    </source>
</evidence>
<comment type="similarity">
    <text evidence="2">Belongs to the mab-21 family.</text>
</comment>
<comment type="cofactor">
    <cofactor evidence="1">
        <name>Mg(2+)</name>
        <dbReference type="ChEBI" id="CHEBI:18420"/>
    </cofactor>
</comment>
<feature type="domain" description="Mab-21-like nucleotidyltransferase" evidence="10">
    <location>
        <begin position="230"/>
        <end position="302"/>
    </location>
</feature>
<evidence type="ECO:0000256" key="1">
    <source>
        <dbReference type="ARBA" id="ARBA00001946"/>
    </source>
</evidence>
<dbReference type="InterPro" id="IPR024810">
    <property type="entry name" value="MAB21L/cGLR"/>
</dbReference>
<protein>
    <submittedName>
        <fullName evidence="12">Uncharacterized protein</fullName>
    </submittedName>
</protein>
<feature type="region of interest" description="Disordered" evidence="9">
    <location>
        <begin position="1"/>
        <end position="35"/>
    </location>
</feature>
<evidence type="ECO:0000256" key="9">
    <source>
        <dbReference type="SAM" id="MobiDB-lite"/>
    </source>
</evidence>
<feature type="compositionally biased region" description="Polar residues" evidence="9">
    <location>
        <begin position="15"/>
        <end position="26"/>
    </location>
</feature>
<dbReference type="InterPro" id="IPR046906">
    <property type="entry name" value="Mab-21_HhH/H2TH-like"/>
</dbReference>
<keyword evidence="4" id="KW-0548">Nucleotidyltransferase</keyword>
<organism evidence="12 13">
    <name type="scientific">Dreissena polymorpha</name>
    <name type="common">Zebra mussel</name>
    <name type="synonym">Mytilus polymorpha</name>
    <dbReference type="NCBI Taxonomy" id="45954"/>
    <lineage>
        <taxon>Eukaryota</taxon>
        <taxon>Metazoa</taxon>
        <taxon>Spiralia</taxon>
        <taxon>Lophotrochozoa</taxon>
        <taxon>Mollusca</taxon>
        <taxon>Bivalvia</taxon>
        <taxon>Autobranchia</taxon>
        <taxon>Heteroconchia</taxon>
        <taxon>Euheterodonta</taxon>
        <taxon>Imparidentia</taxon>
        <taxon>Neoheterodontei</taxon>
        <taxon>Myida</taxon>
        <taxon>Dreissenoidea</taxon>
        <taxon>Dreissenidae</taxon>
        <taxon>Dreissena</taxon>
    </lineage>
</organism>
<dbReference type="Pfam" id="PF03281">
    <property type="entry name" value="Mab-21"/>
    <property type="match status" value="1"/>
</dbReference>
<evidence type="ECO:0000259" key="11">
    <source>
        <dbReference type="Pfam" id="PF20266"/>
    </source>
</evidence>
<dbReference type="Gene3D" id="1.10.1410.40">
    <property type="match status" value="1"/>
</dbReference>
<dbReference type="OrthoDB" id="5974723at2759"/>
<feature type="compositionally biased region" description="Basic and acidic residues" evidence="9">
    <location>
        <begin position="1"/>
        <end position="11"/>
    </location>
</feature>
<evidence type="ECO:0000313" key="13">
    <source>
        <dbReference type="Proteomes" id="UP000828390"/>
    </source>
</evidence>
<comment type="caution">
    <text evidence="12">The sequence shown here is derived from an EMBL/GenBank/DDBJ whole genome shotgun (WGS) entry which is preliminary data.</text>
</comment>
<keyword evidence="13" id="KW-1185">Reference proteome</keyword>
<keyword evidence="7" id="KW-0067">ATP-binding</keyword>
<dbReference type="GO" id="GO:0046872">
    <property type="term" value="F:metal ion binding"/>
    <property type="evidence" value="ECO:0007669"/>
    <property type="project" value="UniProtKB-KW"/>
</dbReference>
<sequence length="512" mass="58578">MAEGGVRREELESAWNPSTWDQCDTSDTPDEDNESFSLSQKMAGCHVNVTDKWITIYSRTPLIPIESLSTSIDVCMTLLGYSDKIRRARIEACKQHDCCMTAARKGVLTCLTTGSKADGLTCSFESDRDEMRILDGVVCVEEGVDSKSIPKETTVLRLNNRMSYPGHGVLLLDKNVQTIHPFLKKSLDYLPSGNAILSSDLFVKAYPKGKPEGAVRHDRAGPSMPMTCRGVVHIDTVYTIRCICPSILNKWAERSRIWPPPDVVQKVKSLGAFMSPVGFKGSRHKQIEWRICFNEGETELVSNLNETQAKIYVMLKMIVKDVLQPCNKEITSYALKNIVLWLAERNPQHSFHDRTLWDWLRKSLYILRMAIDGRQLPYYMIPDRNLMEACGLEDAQQTAWVNMITEMIKEGPRMILRLKKMRTILRSNLDTVFWFYNMRTELEILNLELTSRHERGAASQEDNEKTAEQMKRVNEILVEVRERSLVNGNRVDDRREIFDLVLGDMANVKLFV</sequence>
<dbReference type="GO" id="GO:0005524">
    <property type="term" value="F:ATP binding"/>
    <property type="evidence" value="ECO:0007669"/>
    <property type="project" value="UniProtKB-KW"/>
</dbReference>
<evidence type="ECO:0000256" key="6">
    <source>
        <dbReference type="ARBA" id="ARBA00022741"/>
    </source>
</evidence>
<proteinExistence type="inferred from homology"/>
<evidence type="ECO:0000256" key="2">
    <source>
        <dbReference type="ARBA" id="ARBA00008307"/>
    </source>
</evidence>
<dbReference type="AlphaFoldDB" id="A0A9D4M366"/>
<evidence type="ECO:0000256" key="4">
    <source>
        <dbReference type="ARBA" id="ARBA00022695"/>
    </source>
</evidence>
<dbReference type="PANTHER" id="PTHR10656">
    <property type="entry name" value="CELL FATE DETERMINING PROTEIN MAB21-RELATED"/>
    <property type="match status" value="1"/>
</dbReference>
<evidence type="ECO:0000259" key="10">
    <source>
        <dbReference type="Pfam" id="PF03281"/>
    </source>
</evidence>
<keyword evidence="5" id="KW-0479">Metal-binding</keyword>
<evidence type="ECO:0000313" key="12">
    <source>
        <dbReference type="EMBL" id="KAH3868746.1"/>
    </source>
</evidence>
<dbReference type="Pfam" id="PF20266">
    <property type="entry name" value="Mab-21_C"/>
    <property type="match status" value="1"/>
</dbReference>
<feature type="domain" description="Mab-21-like HhH/H2TH-like" evidence="11">
    <location>
        <begin position="312"/>
        <end position="397"/>
    </location>
</feature>
<name>A0A9D4M366_DREPO</name>
<dbReference type="InterPro" id="IPR046903">
    <property type="entry name" value="Mab-21-like_nuc_Trfase"/>
</dbReference>
<dbReference type="SMART" id="SM01265">
    <property type="entry name" value="Mab-21"/>
    <property type="match status" value="1"/>
</dbReference>
<dbReference type="GO" id="GO:0016779">
    <property type="term" value="F:nucleotidyltransferase activity"/>
    <property type="evidence" value="ECO:0007669"/>
    <property type="project" value="UniProtKB-KW"/>
</dbReference>
<reference evidence="12" key="1">
    <citation type="journal article" date="2019" name="bioRxiv">
        <title>The Genome of the Zebra Mussel, Dreissena polymorpha: A Resource for Invasive Species Research.</title>
        <authorList>
            <person name="McCartney M.A."/>
            <person name="Auch B."/>
            <person name="Kono T."/>
            <person name="Mallez S."/>
            <person name="Zhang Y."/>
            <person name="Obille A."/>
            <person name="Becker A."/>
            <person name="Abrahante J.E."/>
            <person name="Garbe J."/>
            <person name="Badalamenti J.P."/>
            <person name="Herman A."/>
            <person name="Mangelson H."/>
            <person name="Liachko I."/>
            <person name="Sullivan S."/>
            <person name="Sone E.D."/>
            <person name="Koren S."/>
            <person name="Silverstein K.A.T."/>
            <person name="Beckman K.B."/>
            <person name="Gohl D.M."/>
        </authorList>
    </citation>
    <scope>NUCLEOTIDE SEQUENCE</scope>
    <source>
        <strain evidence="12">Duluth1</strain>
        <tissue evidence="12">Whole animal</tissue>
    </source>
</reference>
<evidence type="ECO:0000256" key="3">
    <source>
        <dbReference type="ARBA" id="ARBA00022679"/>
    </source>
</evidence>
<gene>
    <name evidence="12" type="ORF">DPMN_031898</name>
</gene>
<keyword evidence="3" id="KW-0808">Transferase</keyword>
<evidence type="ECO:0000256" key="7">
    <source>
        <dbReference type="ARBA" id="ARBA00022840"/>
    </source>
</evidence>